<dbReference type="InterPro" id="IPR011050">
    <property type="entry name" value="Pectin_lyase_fold/virulence"/>
</dbReference>
<proteinExistence type="predicted"/>
<evidence type="ECO:0008006" key="3">
    <source>
        <dbReference type="Google" id="ProtNLM"/>
    </source>
</evidence>
<dbReference type="SUPFAM" id="SSF51126">
    <property type="entry name" value="Pectin lyase-like"/>
    <property type="match status" value="1"/>
</dbReference>
<dbReference type="GeneID" id="56031034"/>
<geneLocation type="plasmid" evidence="1 2">
    <name>unnamed1</name>
</geneLocation>
<dbReference type="AlphaFoldDB" id="A0A7D5KAD0"/>
<dbReference type="RefSeq" id="WP_179171333.1">
    <property type="nucleotide sequence ID" value="NZ_CP058530.1"/>
</dbReference>
<name>A0A7D5KAD0_9EURY</name>
<protein>
    <recommendedName>
        <fullName evidence="3">Right handed beta helix region</fullName>
    </recommendedName>
</protein>
<evidence type="ECO:0000313" key="2">
    <source>
        <dbReference type="Proteomes" id="UP000509750"/>
    </source>
</evidence>
<organism evidence="1 2">
    <name type="scientific">Halorarum halophilum</name>
    <dbReference type="NCBI Taxonomy" id="2743090"/>
    <lineage>
        <taxon>Archaea</taxon>
        <taxon>Methanobacteriati</taxon>
        <taxon>Methanobacteriota</taxon>
        <taxon>Stenosarchaea group</taxon>
        <taxon>Halobacteria</taxon>
        <taxon>Halobacteriales</taxon>
        <taxon>Haloferacaceae</taxon>
        <taxon>Halorarum</taxon>
    </lineage>
</organism>
<gene>
    <name evidence="1" type="ORF">HUG10_19335</name>
</gene>
<keyword evidence="2" id="KW-1185">Reference proteome</keyword>
<dbReference type="EMBL" id="CP058530">
    <property type="protein sequence ID" value="QLG29759.1"/>
    <property type="molecule type" value="Genomic_DNA"/>
</dbReference>
<dbReference type="OrthoDB" id="271979at2157"/>
<keyword evidence="1" id="KW-0614">Plasmid</keyword>
<dbReference type="Proteomes" id="UP000509750">
    <property type="component" value="Plasmid unnamed1"/>
</dbReference>
<sequence>MGTGRPSKAECLDGFSDAIGAVERLGPEAFPQRDVFEPSRRVTRSDADHVVDSRSDLLDALSDHAPGAVIWVDGTIDVGDAEGLDLADVTLASGYGVPDRATGTLWSSEKPQPLFQAHDDVRLTGLRLFGDEFEYFDPADRFPGVDKPIYEVGASAAVYVRGDGVELDNLLLSGWTHAGIGIRRDGRGDMSTHIHHVDAVDNPAESLGYGVAVREGRPLVELSYFDNNRHSIAGSGRENCGYAVRFCVFGGYHTSHAIDMHGKHVDGYDLPIAGNRLEVYNNVVKLRRSYHDGRHRSAVKIRGRPTEGAEIVGNWFFNERSEVDNETSKSAVRQLHAPKRAYRKMRVADNVYGIDRSAERVDLTAEPDLSLADAPSGTASRSLLGAVRSLL</sequence>
<reference evidence="1 2" key="1">
    <citation type="submission" date="2020-07" db="EMBL/GenBank/DDBJ databases">
        <title>Gai3-2, isolated from salt lake.</title>
        <authorList>
            <person name="Cui H."/>
            <person name="Shi X."/>
        </authorList>
    </citation>
    <scope>NUCLEOTIDE SEQUENCE [LARGE SCALE GENOMIC DNA]</scope>
    <source>
        <strain evidence="1 2">Gai3-2</strain>
        <plasmid evidence="1 2">unnamed1</plasmid>
    </source>
</reference>
<evidence type="ECO:0000313" key="1">
    <source>
        <dbReference type="EMBL" id="QLG29759.1"/>
    </source>
</evidence>
<accession>A0A7D5KAD0</accession>
<dbReference type="KEGG" id="halg:HUG10_19335"/>